<dbReference type="PANTHER" id="PTHR32278:SF116">
    <property type="entry name" value="F-BOX PROTEIN PP2-B10-LIKE"/>
    <property type="match status" value="1"/>
</dbReference>
<gene>
    <name evidence="1" type="ORF">MTR67_051260</name>
</gene>
<organism evidence="1 2">
    <name type="scientific">Solanum verrucosum</name>
    <dbReference type="NCBI Taxonomy" id="315347"/>
    <lineage>
        <taxon>Eukaryota</taxon>
        <taxon>Viridiplantae</taxon>
        <taxon>Streptophyta</taxon>
        <taxon>Embryophyta</taxon>
        <taxon>Tracheophyta</taxon>
        <taxon>Spermatophyta</taxon>
        <taxon>Magnoliopsida</taxon>
        <taxon>eudicotyledons</taxon>
        <taxon>Gunneridae</taxon>
        <taxon>Pentapetalae</taxon>
        <taxon>asterids</taxon>
        <taxon>lamiids</taxon>
        <taxon>Solanales</taxon>
        <taxon>Solanaceae</taxon>
        <taxon>Solanoideae</taxon>
        <taxon>Solaneae</taxon>
        <taxon>Solanum</taxon>
    </lineage>
</organism>
<proteinExistence type="predicted"/>
<dbReference type="InterPro" id="IPR025886">
    <property type="entry name" value="PP2-like"/>
</dbReference>
<accession>A0AAF1A292</accession>
<evidence type="ECO:0008006" key="3">
    <source>
        <dbReference type="Google" id="ProtNLM"/>
    </source>
</evidence>
<dbReference type="EMBL" id="CP133623">
    <property type="protein sequence ID" value="WMV57875.1"/>
    <property type="molecule type" value="Genomic_DNA"/>
</dbReference>
<name>A0AAF1A292_SOLVR</name>
<reference evidence="1" key="1">
    <citation type="submission" date="2023-08" db="EMBL/GenBank/DDBJ databases">
        <title>A de novo genome assembly of Solanum verrucosum Schlechtendal, a Mexican diploid species geographically isolated from the other diploid A-genome species in potato relatives.</title>
        <authorList>
            <person name="Hosaka K."/>
        </authorList>
    </citation>
    <scope>NUCLEOTIDE SEQUENCE</scope>
    <source>
        <tissue evidence="1">Young leaves</tissue>
    </source>
</reference>
<evidence type="ECO:0000313" key="2">
    <source>
        <dbReference type="Proteomes" id="UP001234989"/>
    </source>
</evidence>
<keyword evidence="2" id="KW-1185">Reference proteome</keyword>
<dbReference type="Pfam" id="PF14299">
    <property type="entry name" value="PP2"/>
    <property type="match status" value="1"/>
</dbReference>
<dbReference type="PANTHER" id="PTHR32278">
    <property type="entry name" value="F-BOX DOMAIN-CONTAINING PROTEIN"/>
    <property type="match status" value="1"/>
</dbReference>
<protein>
    <recommendedName>
        <fullName evidence="3">F-box family protein</fullName>
    </recommendedName>
</protein>
<evidence type="ECO:0000313" key="1">
    <source>
        <dbReference type="EMBL" id="WMV57875.1"/>
    </source>
</evidence>
<dbReference type="Proteomes" id="UP001234989">
    <property type="component" value="Chromosome 12"/>
</dbReference>
<dbReference type="AlphaFoldDB" id="A0AAF1A292"/>
<sequence>MLSKRTTYIMYLVFKLDPNVYDDLAIGNSVVIFANRQTEVRRKRRRTGYPNVQRRVDGWMEMEMGKFFNDVGEERDVEARLLEIRHRFGNGDLLIEGVEFRPE</sequence>